<dbReference type="EMBL" id="BMHB01000001">
    <property type="protein sequence ID" value="GGI12499.1"/>
    <property type="molecule type" value="Genomic_DNA"/>
</dbReference>
<evidence type="ECO:0000313" key="2">
    <source>
        <dbReference type="EMBL" id="GGI12499.1"/>
    </source>
</evidence>
<dbReference type="InterPro" id="IPR025510">
    <property type="entry name" value="DUF4397"/>
</dbReference>
<dbReference type="Proteomes" id="UP000626244">
    <property type="component" value="Unassembled WGS sequence"/>
</dbReference>
<dbReference type="OrthoDB" id="9783299at2"/>
<dbReference type="RefSeq" id="WP_087999522.1">
    <property type="nucleotide sequence ID" value="NZ_BMHB01000001.1"/>
</dbReference>
<comment type="caution">
    <text evidence="2">The sequence shown here is derived from an EMBL/GenBank/DDBJ whole genome shotgun (WGS) entry which is preliminary data.</text>
</comment>
<accession>A0A8J3EX64</accession>
<sequence length="254" mass="29389">MNEGKKKENDSLNSLKNVQSSEFHHLLTNFLHQYYEKQSNFVQKINAITLQRIDDINMEKMKQKSFARFLNVVPTMSTFHIFLNGFQLTDLSYKNTSNYLELSPGNHQIDIYDSNNLSQPLQTESLLLEKNRYYTIALTFQLNQLSILQIVDDPYLPMNETKIRFIHLANTAPQLDLAVKQGEGDVVFSNVSYKETSDYLSLTPMSVNLELRLSGTKSILYPLYKSTFQKNKIYDIISIGLMNEDTAFEVLMLK</sequence>
<protein>
    <recommendedName>
        <fullName evidence="1">DUF4397 domain-containing protein</fullName>
    </recommendedName>
</protein>
<gene>
    <name evidence="2" type="ORF">GCM10007380_13220</name>
</gene>
<organism evidence="2 3">
    <name type="scientific">Gottfriedia solisilvae</name>
    <dbReference type="NCBI Taxonomy" id="1516104"/>
    <lineage>
        <taxon>Bacteria</taxon>
        <taxon>Bacillati</taxon>
        <taxon>Bacillota</taxon>
        <taxon>Bacilli</taxon>
        <taxon>Bacillales</taxon>
        <taxon>Bacillaceae</taxon>
        <taxon>Gottfriedia</taxon>
    </lineage>
</organism>
<feature type="domain" description="DUF4397" evidence="1">
    <location>
        <begin position="67"/>
        <end position="177"/>
    </location>
</feature>
<dbReference type="AlphaFoldDB" id="A0A8J3EX64"/>
<proteinExistence type="predicted"/>
<dbReference type="Pfam" id="PF14344">
    <property type="entry name" value="DUF4397"/>
    <property type="match status" value="1"/>
</dbReference>
<evidence type="ECO:0000259" key="1">
    <source>
        <dbReference type="Pfam" id="PF14344"/>
    </source>
</evidence>
<reference evidence="3" key="1">
    <citation type="journal article" date="2019" name="Int. J. Syst. Evol. Microbiol.">
        <title>The Global Catalogue of Microorganisms (GCM) 10K type strain sequencing project: providing services to taxonomists for standard genome sequencing and annotation.</title>
        <authorList>
            <consortium name="The Broad Institute Genomics Platform"/>
            <consortium name="The Broad Institute Genome Sequencing Center for Infectious Disease"/>
            <person name="Wu L."/>
            <person name="Ma J."/>
        </authorList>
    </citation>
    <scope>NUCLEOTIDE SEQUENCE [LARGE SCALE GENOMIC DNA]</scope>
    <source>
        <strain evidence="3">CGMCC 1.14993</strain>
    </source>
</reference>
<evidence type="ECO:0000313" key="3">
    <source>
        <dbReference type="Proteomes" id="UP000626244"/>
    </source>
</evidence>
<keyword evidence="3" id="KW-1185">Reference proteome</keyword>
<name>A0A8J3EX64_9BACI</name>